<evidence type="ECO:0000313" key="5">
    <source>
        <dbReference type="Proteomes" id="UP000214646"/>
    </source>
</evidence>
<feature type="signal peptide" evidence="2">
    <location>
        <begin position="1"/>
        <end position="23"/>
    </location>
</feature>
<dbReference type="AlphaFoldDB" id="A0A225DYG8"/>
<dbReference type="EMBL" id="NIDE01000001">
    <property type="protein sequence ID" value="OWK46580.1"/>
    <property type="molecule type" value="Genomic_DNA"/>
</dbReference>
<feature type="chain" id="PRO_5012398002" description="Peptidase S9 prolyl oligopeptidase catalytic domain-containing protein" evidence="2">
    <location>
        <begin position="24"/>
        <end position="671"/>
    </location>
</feature>
<organism evidence="4 5">
    <name type="scientific">Fimbriiglobus ruber</name>
    <dbReference type="NCBI Taxonomy" id="1908690"/>
    <lineage>
        <taxon>Bacteria</taxon>
        <taxon>Pseudomonadati</taxon>
        <taxon>Planctomycetota</taxon>
        <taxon>Planctomycetia</taxon>
        <taxon>Gemmatales</taxon>
        <taxon>Gemmataceae</taxon>
        <taxon>Fimbriiglobus</taxon>
    </lineage>
</organism>
<dbReference type="Gene3D" id="3.40.50.1820">
    <property type="entry name" value="alpha/beta hydrolase"/>
    <property type="match status" value="1"/>
</dbReference>
<dbReference type="PANTHER" id="PTHR43037">
    <property type="entry name" value="UNNAMED PRODUCT-RELATED"/>
    <property type="match status" value="1"/>
</dbReference>
<dbReference type="InterPro" id="IPR029058">
    <property type="entry name" value="AB_hydrolase_fold"/>
</dbReference>
<feature type="domain" description="Peptidase S9 prolyl oligopeptidase catalytic" evidence="3">
    <location>
        <begin position="211"/>
        <end position="366"/>
    </location>
</feature>
<comment type="caution">
    <text evidence="4">The sequence shown here is derived from an EMBL/GenBank/DDBJ whole genome shotgun (WGS) entry which is preliminary data.</text>
</comment>
<sequence>MPPFVRCLAAAVLVALTCPSAVPAPVDHPAGLSTDDAAQIDRDLARLIELLDRARKEKPLTPERADLIADVDVYRKGVVWALKYEPKLEPADVALVKKSLARGIERADALVAGNPTWAARKGKLVHGYVSAVDNSVQPFGLIVPAGYDPAKSSRLDVVLHGSSKPVGLSELRFMSRFDEGDGPAKNSPGTDFIELHPLGRVENCYRWAGETDVFEAIAAVRRRYNIDPDRIVLRGMSMGASGTWHLGLKYPDRFVALGPYCGYVDTHEFSQTPLSNFVKVGPLPPHQERGLHMLDSVDYAANAGVVPAVACIGEKDVFFRAHVIMGEAMAREGLTMVNLISPGTGHVIDPKTHAEQMRQIRAFTDRGEDRAPKHVRFVTWTLKYNECHWLRVLGLGEHYARAGMDASVLADGTVEVKEPKNVTRFALLPPVLQEATPKLRVDGAEVALPSRDKTATPARPVIGQRGGKWAYLGELGAVALGGKRPGSQGPIDDAFTTPFLCVRGTGRAWNPAVQTWADASLRRFAYEWHRYFRGELPVKDDTAITDDDIKRNNLILFGDPGSNTLIARVLPKLPVKWTEKEVVVGTATYPAADHAPVLIQPNPLAPSRYVVLNSGHTFHEKDLASLNYLLFPRLGDWAVLKVGAKSPTNPSEPLEEEVIRAGYFDERWLLP</sequence>
<dbReference type="SUPFAM" id="SSF53474">
    <property type="entry name" value="alpha/beta-Hydrolases"/>
    <property type="match status" value="1"/>
</dbReference>
<dbReference type="OrthoDB" id="236649at2"/>
<evidence type="ECO:0000256" key="2">
    <source>
        <dbReference type="SAM" id="SignalP"/>
    </source>
</evidence>
<dbReference type="GO" id="GO:0006508">
    <property type="term" value="P:proteolysis"/>
    <property type="evidence" value="ECO:0007669"/>
    <property type="project" value="InterPro"/>
</dbReference>
<dbReference type="Pfam" id="PF00326">
    <property type="entry name" value="Peptidase_S9"/>
    <property type="match status" value="1"/>
</dbReference>
<reference evidence="5" key="1">
    <citation type="submission" date="2017-06" db="EMBL/GenBank/DDBJ databases">
        <title>Genome analysis of Fimbriiglobus ruber SP5, the first member of the order Planctomycetales with confirmed chitinolytic capability.</title>
        <authorList>
            <person name="Ravin N.V."/>
            <person name="Rakitin A.L."/>
            <person name="Ivanova A.A."/>
            <person name="Beletsky A.V."/>
            <person name="Kulichevskaya I.S."/>
            <person name="Mardanov A.V."/>
            <person name="Dedysh S.N."/>
        </authorList>
    </citation>
    <scope>NUCLEOTIDE SEQUENCE [LARGE SCALE GENOMIC DNA]</scope>
    <source>
        <strain evidence="5">SP5</strain>
    </source>
</reference>
<dbReference type="InterPro" id="IPR001375">
    <property type="entry name" value="Peptidase_S9_cat"/>
</dbReference>
<dbReference type="GO" id="GO:0008236">
    <property type="term" value="F:serine-type peptidase activity"/>
    <property type="evidence" value="ECO:0007669"/>
    <property type="project" value="InterPro"/>
</dbReference>
<dbReference type="InterPro" id="IPR050955">
    <property type="entry name" value="Plant_Biomass_Hydrol_Est"/>
</dbReference>
<dbReference type="PANTHER" id="PTHR43037:SF1">
    <property type="entry name" value="BLL1128 PROTEIN"/>
    <property type="match status" value="1"/>
</dbReference>
<name>A0A225DYG8_9BACT</name>
<evidence type="ECO:0000256" key="1">
    <source>
        <dbReference type="ARBA" id="ARBA00022729"/>
    </source>
</evidence>
<gene>
    <name evidence="4" type="ORF">FRUB_00279</name>
</gene>
<proteinExistence type="predicted"/>
<keyword evidence="1 2" id="KW-0732">Signal</keyword>
<evidence type="ECO:0000259" key="3">
    <source>
        <dbReference type="Pfam" id="PF00326"/>
    </source>
</evidence>
<accession>A0A225DYG8</accession>
<protein>
    <recommendedName>
        <fullName evidence="3">Peptidase S9 prolyl oligopeptidase catalytic domain-containing protein</fullName>
    </recommendedName>
</protein>
<keyword evidence="5" id="KW-1185">Reference proteome</keyword>
<dbReference type="RefSeq" id="WP_088251791.1">
    <property type="nucleotide sequence ID" value="NZ_NIDE01000001.1"/>
</dbReference>
<evidence type="ECO:0000313" key="4">
    <source>
        <dbReference type="EMBL" id="OWK46580.1"/>
    </source>
</evidence>
<dbReference type="Proteomes" id="UP000214646">
    <property type="component" value="Unassembled WGS sequence"/>
</dbReference>